<proteinExistence type="predicted"/>
<dbReference type="SUPFAM" id="SSF74650">
    <property type="entry name" value="Galactose mutarotase-like"/>
    <property type="match status" value="1"/>
</dbReference>
<dbReference type="InterPro" id="IPR014718">
    <property type="entry name" value="GH-type_carb-bd"/>
</dbReference>
<evidence type="ECO:0000313" key="2">
    <source>
        <dbReference type="Proteomes" id="UP001501490"/>
    </source>
</evidence>
<dbReference type="Gene3D" id="2.70.98.10">
    <property type="match status" value="1"/>
</dbReference>
<name>A0ABP7AWP5_9ACTN</name>
<sequence length="302" mass="32369">MATTLPTGEQYEISAGPYRAVLTEVGATLRAFGKGGRDIVRGFAADSAPSGGAGQQLIPWPNRIRDGHYTFDGVEQQLALSEPPRHNASHGLARHAVWRLVELTESSVTQRLRIFPQSGWPGVLEATLTHTVGPGGLVVDVHAANIGSRAVPFGYGAHPYLTVGESSVDEVDLTVPARSYLDVDDRLLPVAVLDVAGTPYDLQTGGVIGDRLLDTAFTGLGRGEDGRWRVRLSLGERWAELWGEEPFGWTQVFTGGPKRDASIAVEPMSCGPDAFNPGPTHDDLIVLQPGGEFRGRWGIDGD</sequence>
<dbReference type="InterPro" id="IPR008183">
    <property type="entry name" value="Aldose_1/G6P_1-epimerase"/>
</dbReference>
<dbReference type="InterPro" id="IPR011013">
    <property type="entry name" value="Gal_mutarotase_sf_dom"/>
</dbReference>
<evidence type="ECO:0000313" key="1">
    <source>
        <dbReference type="EMBL" id="GAA3642431.1"/>
    </source>
</evidence>
<dbReference type="CDD" id="cd09022">
    <property type="entry name" value="Aldose_epim_Ec_YihR"/>
    <property type="match status" value="1"/>
</dbReference>
<protein>
    <submittedName>
        <fullName evidence="1">Aldose 1-epimerase family protein</fullName>
    </submittedName>
</protein>
<dbReference type="RefSeq" id="WP_344809976.1">
    <property type="nucleotide sequence ID" value="NZ_BAABAB010000052.1"/>
</dbReference>
<gene>
    <name evidence="1" type="ORF">GCM10022236_51390</name>
</gene>
<dbReference type="Pfam" id="PF01263">
    <property type="entry name" value="Aldose_epim"/>
    <property type="match status" value="1"/>
</dbReference>
<comment type="caution">
    <text evidence="1">The sequence shown here is derived from an EMBL/GenBank/DDBJ whole genome shotgun (WGS) entry which is preliminary data.</text>
</comment>
<dbReference type="Proteomes" id="UP001501490">
    <property type="component" value="Unassembled WGS sequence"/>
</dbReference>
<dbReference type="PANTHER" id="PTHR10091">
    <property type="entry name" value="ALDOSE-1-EPIMERASE"/>
    <property type="match status" value="1"/>
</dbReference>
<organism evidence="1 2">
    <name type="scientific">Microlunatus ginsengisoli</name>
    <dbReference type="NCBI Taxonomy" id="363863"/>
    <lineage>
        <taxon>Bacteria</taxon>
        <taxon>Bacillati</taxon>
        <taxon>Actinomycetota</taxon>
        <taxon>Actinomycetes</taxon>
        <taxon>Propionibacteriales</taxon>
        <taxon>Propionibacteriaceae</taxon>
        <taxon>Microlunatus</taxon>
    </lineage>
</organism>
<accession>A0ABP7AWP5</accession>
<dbReference type="PANTHER" id="PTHR10091:SF0">
    <property type="entry name" value="GALACTOSE MUTAROTASE"/>
    <property type="match status" value="1"/>
</dbReference>
<dbReference type="EMBL" id="BAABAB010000052">
    <property type="protein sequence ID" value="GAA3642431.1"/>
    <property type="molecule type" value="Genomic_DNA"/>
</dbReference>
<reference evidence="2" key="1">
    <citation type="journal article" date="2019" name="Int. J. Syst. Evol. Microbiol.">
        <title>The Global Catalogue of Microorganisms (GCM) 10K type strain sequencing project: providing services to taxonomists for standard genome sequencing and annotation.</title>
        <authorList>
            <consortium name="The Broad Institute Genomics Platform"/>
            <consortium name="The Broad Institute Genome Sequencing Center for Infectious Disease"/>
            <person name="Wu L."/>
            <person name="Ma J."/>
        </authorList>
    </citation>
    <scope>NUCLEOTIDE SEQUENCE [LARGE SCALE GENOMIC DNA]</scope>
    <source>
        <strain evidence="2">JCM 16929</strain>
    </source>
</reference>
<dbReference type="InterPro" id="IPR037480">
    <property type="entry name" value="YihR-like"/>
</dbReference>
<keyword evidence="2" id="KW-1185">Reference proteome</keyword>